<dbReference type="Gene3D" id="3.30.540.10">
    <property type="entry name" value="Fructose-1,6-Bisphosphatase, subunit A, domain 1"/>
    <property type="match status" value="1"/>
</dbReference>
<feature type="binding site" evidence="9">
    <location>
        <position position="69"/>
    </location>
    <ligand>
        <name>Mg(2+)</name>
        <dbReference type="ChEBI" id="CHEBI:18420"/>
        <label>1</label>
        <note>catalytic</note>
    </ligand>
</feature>
<dbReference type="FunFam" id="3.30.540.10:FF:000003">
    <property type="entry name" value="Inositol-1-monophosphatase"/>
    <property type="match status" value="1"/>
</dbReference>
<keyword evidence="7 10" id="KW-0378">Hydrolase</keyword>
<dbReference type="SUPFAM" id="SSF56655">
    <property type="entry name" value="Carbohydrate phosphatase"/>
    <property type="match status" value="1"/>
</dbReference>
<dbReference type="Pfam" id="PF00459">
    <property type="entry name" value="Inositol_P"/>
    <property type="match status" value="1"/>
</dbReference>
<evidence type="ECO:0000256" key="9">
    <source>
        <dbReference type="PIRSR" id="PIRSR600760-2"/>
    </source>
</evidence>
<dbReference type="CDD" id="cd01639">
    <property type="entry name" value="IMPase"/>
    <property type="match status" value="1"/>
</dbReference>
<organism evidence="11 12">
    <name type="scientific">Bradyrhizobium erythrophlei</name>
    <dbReference type="NCBI Taxonomy" id="1437360"/>
    <lineage>
        <taxon>Bacteria</taxon>
        <taxon>Pseudomonadati</taxon>
        <taxon>Pseudomonadota</taxon>
        <taxon>Alphaproteobacteria</taxon>
        <taxon>Hyphomicrobiales</taxon>
        <taxon>Nitrobacteraceae</taxon>
        <taxon>Bradyrhizobium</taxon>
    </lineage>
</organism>
<feature type="binding site" evidence="9">
    <location>
        <position position="88"/>
    </location>
    <ligand>
        <name>Mg(2+)</name>
        <dbReference type="ChEBI" id="CHEBI:18420"/>
        <label>1</label>
        <note>catalytic</note>
    </ligand>
</feature>
<evidence type="ECO:0000313" key="12">
    <source>
        <dbReference type="Proteomes" id="UP000190675"/>
    </source>
</evidence>
<evidence type="ECO:0000256" key="3">
    <source>
        <dbReference type="ARBA" id="ARBA00009759"/>
    </source>
</evidence>
<dbReference type="PANTHER" id="PTHR20854:SF4">
    <property type="entry name" value="INOSITOL-1-MONOPHOSPHATASE-RELATED"/>
    <property type="match status" value="1"/>
</dbReference>
<dbReference type="GO" id="GO:0046872">
    <property type="term" value="F:metal ion binding"/>
    <property type="evidence" value="ECO:0007669"/>
    <property type="project" value="UniProtKB-KW"/>
</dbReference>
<dbReference type="EC" id="3.1.3.25" evidence="4 10"/>
<dbReference type="PROSITE" id="PS00630">
    <property type="entry name" value="IMP_2"/>
    <property type="match status" value="1"/>
</dbReference>
<proteinExistence type="inferred from homology"/>
<dbReference type="AlphaFoldDB" id="A0A1M5HS61"/>
<dbReference type="OrthoDB" id="9785695at2"/>
<dbReference type="PROSITE" id="PS00629">
    <property type="entry name" value="IMP_1"/>
    <property type="match status" value="1"/>
</dbReference>
<evidence type="ECO:0000256" key="7">
    <source>
        <dbReference type="ARBA" id="ARBA00022801"/>
    </source>
</evidence>
<dbReference type="InterPro" id="IPR020583">
    <property type="entry name" value="Inositol_monoP_metal-BS"/>
</dbReference>
<feature type="binding site" evidence="9">
    <location>
        <position position="86"/>
    </location>
    <ligand>
        <name>Mg(2+)</name>
        <dbReference type="ChEBI" id="CHEBI:18420"/>
        <label>1</label>
        <note>catalytic</note>
    </ligand>
</feature>
<evidence type="ECO:0000256" key="8">
    <source>
        <dbReference type="ARBA" id="ARBA00022842"/>
    </source>
</evidence>
<evidence type="ECO:0000256" key="10">
    <source>
        <dbReference type="RuleBase" id="RU364068"/>
    </source>
</evidence>
<evidence type="ECO:0000256" key="1">
    <source>
        <dbReference type="ARBA" id="ARBA00001033"/>
    </source>
</evidence>
<name>A0A1M5HS61_9BRAD</name>
<dbReference type="InterPro" id="IPR000760">
    <property type="entry name" value="Inositol_monophosphatase-like"/>
</dbReference>
<accession>A0A1M5HS61</accession>
<dbReference type="InterPro" id="IPR020550">
    <property type="entry name" value="Inositol_monophosphatase_CS"/>
</dbReference>
<dbReference type="RefSeq" id="WP_079565005.1">
    <property type="nucleotide sequence ID" value="NZ_LT670818.1"/>
</dbReference>
<sequence length="264" mass="28638">MLHSALINVMVKAARRAGRSLKRDLGEIENLQVSLKGPANFVSLADKRAEQMLLEDLTKARPGYGFIGEEGGAREGQDKTHTWIVDPLDGTTNFLHGIPQFAISIGLQREGTIIAGVIYNPANDELYIAERGKGAFLNDQRLRVAGRRQLGDCVIGCGLPHIGRGDHDLSRREMIEIQNRVAGLRRFGAASLDMAFVAAGRLDGYWERNLQSWDMAAGQIMVREAGGTVSGIEGNDDALTSGNVISGNEAIHAELLKILKPLGK</sequence>
<dbReference type="Gene3D" id="3.40.190.80">
    <property type="match status" value="1"/>
</dbReference>
<feature type="binding site" evidence="9">
    <location>
        <position position="214"/>
    </location>
    <ligand>
        <name>Mg(2+)</name>
        <dbReference type="ChEBI" id="CHEBI:18420"/>
        <label>1</label>
        <note>catalytic</note>
    </ligand>
</feature>
<protein>
    <recommendedName>
        <fullName evidence="5 10">Inositol-1-monophosphatase</fullName>
        <ecNumber evidence="4 10">3.1.3.25</ecNumber>
    </recommendedName>
</protein>
<dbReference type="GO" id="GO:0006020">
    <property type="term" value="P:inositol metabolic process"/>
    <property type="evidence" value="ECO:0007669"/>
    <property type="project" value="TreeGrafter"/>
</dbReference>
<evidence type="ECO:0000256" key="2">
    <source>
        <dbReference type="ARBA" id="ARBA00001946"/>
    </source>
</evidence>
<dbReference type="PRINTS" id="PR01959">
    <property type="entry name" value="SBIMPHPHTASE"/>
</dbReference>
<keyword evidence="6 9" id="KW-0479">Metal-binding</keyword>
<evidence type="ECO:0000256" key="5">
    <source>
        <dbReference type="ARBA" id="ARBA00019784"/>
    </source>
</evidence>
<dbReference type="FunFam" id="3.40.190.80:FF:000020">
    <property type="entry name" value="Fructose-1,6-bisphosphatase/inositol-1-monophosphatase"/>
    <property type="match status" value="1"/>
</dbReference>
<comment type="catalytic activity">
    <reaction evidence="1 10">
        <text>a myo-inositol phosphate + H2O = myo-inositol + phosphate</text>
        <dbReference type="Rhea" id="RHEA:24056"/>
        <dbReference type="ChEBI" id="CHEBI:15377"/>
        <dbReference type="ChEBI" id="CHEBI:17268"/>
        <dbReference type="ChEBI" id="CHEBI:43474"/>
        <dbReference type="ChEBI" id="CHEBI:84139"/>
        <dbReference type="EC" id="3.1.3.25"/>
    </reaction>
</comment>
<dbReference type="GO" id="GO:0008934">
    <property type="term" value="F:inositol monophosphate 1-phosphatase activity"/>
    <property type="evidence" value="ECO:0007669"/>
    <property type="project" value="InterPro"/>
</dbReference>
<dbReference type="InterPro" id="IPR022337">
    <property type="entry name" value="Inositol_monophosphatase_SuhB"/>
</dbReference>
<evidence type="ECO:0000256" key="6">
    <source>
        <dbReference type="ARBA" id="ARBA00022723"/>
    </source>
</evidence>
<keyword evidence="8 9" id="KW-0460">Magnesium</keyword>
<reference evidence="11 12" key="1">
    <citation type="submission" date="2016-11" db="EMBL/GenBank/DDBJ databases">
        <authorList>
            <person name="Jaros S."/>
            <person name="Januszkiewicz K."/>
            <person name="Wedrychowicz H."/>
        </authorList>
    </citation>
    <scope>NUCLEOTIDE SEQUENCE [LARGE SCALE GENOMIC DNA]</scope>
    <source>
        <strain evidence="11 12">GAS242</strain>
    </source>
</reference>
<comment type="similarity">
    <text evidence="3 10">Belongs to the inositol monophosphatase superfamily.</text>
</comment>
<gene>
    <name evidence="11" type="ORF">SAMN05444169_1013</name>
</gene>
<comment type="cofactor">
    <cofactor evidence="2 9 10">
        <name>Mg(2+)</name>
        <dbReference type="ChEBI" id="CHEBI:18420"/>
    </cofactor>
</comment>
<dbReference type="PRINTS" id="PR00377">
    <property type="entry name" value="IMPHPHTASES"/>
</dbReference>
<dbReference type="Proteomes" id="UP000190675">
    <property type="component" value="Chromosome I"/>
</dbReference>
<feature type="binding site" evidence="9">
    <location>
        <position position="89"/>
    </location>
    <ligand>
        <name>Mg(2+)</name>
        <dbReference type="ChEBI" id="CHEBI:18420"/>
        <label>1</label>
        <note>catalytic</note>
    </ligand>
</feature>
<evidence type="ECO:0000256" key="4">
    <source>
        <dbReference type="ARBA" id="ARBA00013106"/>
    </source>
</evidence>
<dbReference type="GO" id="GO:0046854">
    <property type="term" value="P:phosphatidylinositol phosphate biosynthetic process"/>
    <property type="evidence" value="ECO:0007669"/>
    <property type="project" value="InterPro"/>
</dbReference>
<dbReference type="GO" id="GO:0007165">
    <property type="term" value="P:signal transduction"/>
    <property type="evidence" value="ECO:0007669"/>
    <property type="project" value="TreeGrafter"/>
</dbReference>
<dbReference type="PANTHER" id="PTHR20854">
    <property type="entry name" value="INOSITOL MONOPHOSPHATASE"/>
    <property type="match status" value="1"/>
</dbReference>
<evidence type="ECO:0000313" key="11">
    <source>
        <dbReference type="EMBL" id="SHG18786.1"/>
    </source>
</evidence>
<dbReference type="EMBL" id="LT670818">
    <property type="protein sequence ID" value="SHG18786.1"/>
    <property type="molecule type" value="Genomic_DNA"/>
</dbReference>
<dbReference type="InterPro" id="IPR033942">
    <property type="entry name" value="IMPase"/>
</dbReference>